<name>C5CGL4_KOSOT</name>
<evidence type="ECO:0000313" key="3">
    <source>
        <dbReference type="EMBL" id="ACR79596.1"/>
    </source>
</evidence>
<evidence type="ECO:0000313" key="4">
    <source>
        <dbReference type="Proteomes" id="UP000002382"/>
    </source>
</evidence>
<gene>
    <name evidence="3" type="ordered locus">Kole_0887</name>
</gene>
<dbReference type="InterPro" id="IPR002727">
    <property type="entry name" value="DUF47"/>
</dbReference>
<evidence type="ECO:0008006" key="5">
    <source>
        <dbReference type="Google" id="ProtNLM"/>
    </source>
</evidence>
<dbReference type="OrthoDB" id="44671at2"/>
<dbReference type="EMBL" id="CP001634">
    <property type="protein sequence ID" value="ACR79596.1"/>
    <property type="molecule type" value="Genomic_DNA"/>
</dbReference>
<dbReference type="AlphaFoldDB" id="C5CGL4"/>
<protein>
    <recommendedName>
        <fullName evidence="5">Putitive phosphate transport regulator</fullName>
    </recommendedName>
</protein>
<dbReference type="Proteomes" id="UP000002382">
    <property type="component" value="Chromosome"/>
</dbReference>
<dbReference type="InterPro" id="IPR038078">
    <property type="entry name" value="PhoU-like_sf"/>
</dbReference>
<evidence type="ECO:0000256" key="1">
    <source>
        <dbReference type="ARBA" id="ARBA00008591"/>
    </source>
</evidence>
<dbReference type="InterPro" id="IPR018445">
    <property type="entry name" value="Put_Phosphate_transp_reg"/>
</dbReference>
<reference evidence="3 4" key="2">
    <citation type="journal article" date="2011" name="J. Bacteriol.">
        <title>Genome Sequence of Kosmotoga olearia Strain TBF 19.5.1, a Thermophilic Bacterium with a Wide Growth Temperature Range, Isolated from the Troll B Oil Platform in the North Sea.</title>
        <authorList>
            <person name="Swithers K.S."/>
            <person name="Dipippo J.L."/>
            <person name="Bruce D.C."/>
            <person name="Detter C."/>
            <person name="Tapia R."/>
            <person name="Han S."/>
            <person name="Goodwin L.A."/>
            <person name="Han J."/>
            <person name="Woyke T."/>
            <person name="Pitluck S."/>
            <person name="Pennacchio L."/>
            <person name="Nolan M."/>
            <person name="Mikhailova N."/>
            <person name="Land M.L."/>
            <person name="Nesbo C.L."/>
            <person name="Gogarten J.P."/>
            <person name="Noll K.M."/>
        </authorList>
    </citation>
    <scope>NUCLEOTIDE SEQUENCE [LARGE SCALE GENOMIC DNA]</scope>
    <source>
        <strain evidence="4">ATCC BAA-1733 / DSM 21960 / TBF 19.5.1</strain>
    </source>
</reference>
<keyword evidence="4" id="KW-1185">Reference proteome</keyword>
<comment type="similarity">
    <text evidence="1">Belongs to the UPF0111 family.</text>
</comment>
<dbReference type="STRING" id="521045.Kole_0887"/>
<dbReference type="KEGG" id="kol:Kole_0887"/>
<proteinExistence type="inferred from homology"/>
<keyword evidence="2" id="KW-0175">Coiled coil</keyword>
<dbReference type="eggNOG" id="COG1392">
    <property type="taxonomic scope" value="Bacteria"/>
</dbReference>
<accession>C5CGL4</accession>
<dbReference type="Pfam" id="PF01865">
    <property type="entry name" value="PhoU_div"/>
    <property type="match status" value="1"/>
</dbReference>
<dbReference type="PANTHER" id="PTHR36536">
    <property type="entry name" value="UPF0111 PROTEIN HI_1603"/>
    <property type="match status" value="1"/>
</dbReference>
<evidence type="ECO:0000256" key="2">
    <source>
        <dbReference type="SAM" id="Coils"/>
    </source>
</evidence>
<dbReference type="RefSeq" id="WP_015868258.1">
    <property type="nucleotide sequence ID" value="NC_012785.1"/>
</dbReference>
<feature type="coiled-coil region" evidence="2">
    <location>
        <begin position="47"/>
        <end position="74"/>
    </location>
</feature>
<sequence>MPRLIDKLFPKESPLRLLKEHADLVLKASSYLPEALELYFEGDLKKITVMSKEVEELERQADDIKARIRASYMKLKFVYFEKSDLMTILHKADSVIDGVDDVLKILQMNSVEGLEKTDIPKNFISLGEDSFKSVQLMHDLIKTLLDIVESSFAPKEIGKEVKEIDELENYEFDTDVRSVELGKMLYAQKNRMNPVDILYLEKLTTTISDIADSAENVAEAILMVIKS</sequence>
<dbReference type="Gene3D" id="1.20.58.220">
    <property type="entry name" value="Phosphate transport system protein phou homolog 2, domain 2"/>
    <property type="match status" value="1"/>
</dbReference>
<reference evidence="3 4" key="1">
    <citation type="submission" date="2009-06" db="EMBL/GenBank/DDBJ databases">
        <title>Complete sequence of Thermotogales bacterium TBF 19.5.1.</title>
        <authorList>
            <consortium name="US DOE Joint Genome Institute"/>
            <person name="Lucas S."/>
            <person name="Copeland A."/>
            <person name="Lapidus A."/>
            <person name="Glavina del Rio T."/>
            <person name="Tice H."/>
            <person name="Bruce D."/>
            <person name="Goodwin L."/>
            <person name="Pitluck S."/>
            <person name="Chertkov O."/>
            <person name="Brettin T."/>
            <person name="Detter J.C."/>
            <person name="Han C."/>
            <person name="Schmutz J."/>
            <person name="Larimer F."/>
            <person name="Land M."/>
            <person name="Hauser L."/>
            <person name="Kyrpides N."/>
            <person name="Ovchinnikova G."/>
            <person name="Noll K."/>
        </authorList>
    </citation>
    <scope>NUCLEOTIDE SEQUENCE [LARGE SCALE GENOMIC DNA]</scope>
    <source>
        <strain evidence="4">ATCC BAA-1733 / DSM 21960 / TBF 19.5.1</strain>
    </source>
</reference>
<dbReference type="HOGENOM" id="CLU_104916_0_0_0"/>
<dbReference type="PANTHER" id="PTHR36536:SF3">
    <property type="entry name" value="UPF0111 PROTEIN HI_1603"/>
    <property type="match status" value="1"/>
</dbReference>
<organism evidence="3 4">
    <name type="scientific">Kosmotoga olearia (strain ATCC BAA-1733 / DSM 21960 / TBF 19.5.1)</name>
    <dbReference type="NCBI Taxonomy" id="521045"/>
    <lineage>
        <taxon>Bacteria</taxon>
        <taxon>Thermotogati</taxon>
        <taxon>Thermotogota</taxon>
        <taxon>Thermotogae</taxon>
        <taxon>Kosmotogales</taxon>
        <taxon>Kosmotogaceae</taxon>
        <taxon>Kosmotoga</taxon>
    </lineage>
</organism>